<dbReference type="STRING" id="345632.GPICK_01170"/>
<comment type="similarity">
    <text evidence="1">Belongs to the UPF0751 family.</text>
</comment>
<dbReference type="HOGENOM" id="CLU_157120_1_0_7"/>
<accession>A0A0B5BC87</accession>
<keyword evidence="3" id="KW-1185">Reference proteome</keyword>
<name>A0A0B5BC87_9BACT</name>
<gene>
    <name evidence="2" type="ORF">GPICK_01170</name>
</gene>
<reference evidence="2 3" key="1">
    <citation type="journal article" date="2015" name="Genome Announc.">
        <title>Complete Genome of Geobacter pickeringii G13T, a Metal-Reducing Isolate from Sedimentary Kaolin Deposits.</title>
        <authorList>
            <person name="Badalamenti J.P."/>
            <person name="Bond D.R."/>
        </authorList>
    </citation>
    <scope>NUCLEOTIDE SEQUENCE [LARGE SCALE GENOMIC DNA]</scope>
    <source>
        <strain evidence="2 3">G13</strain>
    </source>
</reference>
<dbReference type="AlphaFoldDB" id="A0A0B5BC87"/>
<proteinExistence type="inferred from homology"/>
<dbReference type="Proteomes" id="UP000057609">
    <property type="component" value="Chromosome"/>
</dbReference>
<sequence>MNVVLIGGMDRLERHYIEEAENCGVKLKVFSKSQTGLSSKIGSAEALILFTNKVSHRIRNEALNMAKARNIPVHMCHSCGICSLRTCLLNCLSPQ</sequence>
<dbReference type="OrthoDB" id="5396775at2"/>
<dbReference type="RefSeq" id="WP_039739781.1">
    <property type="nucleotide sequence ID" value="NZ_CP009788.1"/>
</dbReference>
<dbReference type="Pfam" id="PF10087">
    <property type="entry name" value="DUF2325"/>
    <property type="match status" value="1"/>
</dbReference>
<evidence type="ECO:0000313" key="2">
    <source>
        <dbReference type="EMBL" id="AJE02170.1"/>
    </source>
</evidence>
<evidence type="ECO:0000256" key="1">
    <source>
        <dbReference type="ARBA" id="ARBA00007189"/>
    </source>
</evidence>
<evidence type="ECO:0008006" key="4">
    <source>
        <dbReference type="Google" id="ProtNLM"/>
    </source>
</evidence>
<evidence type="ECO:0000313" key="3">
    <source>
        <dbReference type="Proteomes" id="UP000057609"/>
    </source>
</evidence>
<dbReference type="EMBL" id="CP009788">
    <property type="protein sequence ID" value="AJE02170.1"/>
    <property type="molecule type" value="Genomic_DNA"/>
</dbReference>
<protein>
    <recommendedName>
        <fullName evidence="4">DUF2325 domain-containing protein</fullName>
    </recommendedName>
</protein>
<dbReference type="InterPro" id="IPR016772">
    <property type="entry name" value="UCP020408"/>
</dbReference>
<organism evidence="2 3">
    <name type="scientific">Geobacter pickeringii</name>
    <dbReference type="NCBI Taxonomy" id="345632"/>
    <lineage>
        <taxon>Bacteria</taxon>
        <taxon>Pseudomonadati</taxon>
        <taxon>Thermodesulfobacteriota</taxon>
        <taxon>Desulfuromonadia</taxon>
        <taxon>Geobacterales</taxon>
        <taxon>Geobacteraceae</taxon>
        <taxon>Geobacter</taxon>
    </lineage>
</organism>
<dbReference type="KEGG" id="gpi:GPICK_01170"/>